<accession>Q01ZF9</accession>
<dbReference type="InterPro" id="IPR006311">
    <property type="entry name" value="TAT_signal"/>
</dbReference>
<dbReference type="AlphaFoldDB" id="Q01ZF9"/>
<name>Q01ZF9_SOLUE</name>
<dbReference type="HOGENOM" id="CLU_751558_0_0_0"/>
<dbReference type="OrthoDB" id="9807879at2"/>
<feature type="compositionally biased region" description="Basic and acidic residues" evidence="1">
    <location>
        <begin position="242"/>
        <end position="262"/>
    </location>
</feature>
<dbReference type="STRING" id="234267.Acid_3989"/>
<dbReference type="KEGG" id="sus:Acid_3989"/>
<dbReference type="Pfam" id="PF04015">
    <property type="entry name" value="DUF362"/>
    <property type="match status" value="1"/>
</dbReference>
<protein>
    <recommendedName>
        <fullName evidence="2">DUF362 domain-containing protein</fullName>
    </recommendedName>
</protein>
<dbReference type="InterPro" id="IPR007160">
    <property type="entry name" value="DUF362"/>
</dbReference>
<evidence type="ECO:0000256" key="1">
    <source>
        <dbReference type="SAM" id="MobiDB-lite"/>
    </source>
</evidence>
<feature type="region of interest" description="Disordered" evidence="1">
    <location>
        <begin position="231"/>
        <end position="262"/>
    </location>
</feature>
<dbReference type="PROSITE" id="PS51318">
    <property type="entry name" value="TAT"/>
    <property type="match status" value="1"/>
</dbReference>
<sequence length="397" mass="42791" precursor="true">MQCRHTRRQWLTTAAGALTGTWLARGAQAPTAPVAVSRCRTYDPAELVPALQTLFDQLGGLGRLVKGKTVAIKINLTGAPTYRIGHLPLEDTHYTNQHVIAATVHLMGKAGARRIRLLESPWSTADPVEEYILQANWEPRDILGAAQNVEFENTNYLGRAKKYSRMKVPFGGYIYPAFDLNHSYEDCDVFVSLAKMKEHATAGITLSMKNCFGLTPATIYGTGAGIDEPSVVPKGGRGMVHGGDRQPSKSAPAEKDPSTPRIDTYRVPRTVVDLISARPIHLAIVEGVKTMTGGEGPWVSGDLQAVAPGVIVAGLNPVTTDAVSMALMGFDPMADRGTPPFERCDSTLKLAEDAGVGTRDLKRIEVIGTPISQAVFDFAGMRKRRRSAPPPPVGIRG</sequence>
<dbReference type="eggNOG" id="COG2006">
    <property type="taxonomic scope" value="Bacteria"/>
</dbReference>
<feature type="domain" description="DUF362" evidence="2">
    <location>
        <begin position="70"/>
        <end position="325"/>
    </location>
</feature>
<evidence type="ECO:0000259" key="2">
    <source>
        <dbReference type="Pfam" id="PF04015"/>
    </source>
</evidence>
<reference evidence="3" key="1">
    <citation type="submission" date="2006-10" db="EMBL/GenBank/DDBJ databases">
        <title>Complete sequence of Solibacter usitatus Ellin6076.</title>
        <authorList>
            <consortium name="US DOE Joint Genome Institute"/>
            <person name="Copeland A."/>
            <person name="Lucas S."/>
            <person name="Lapidus A."/>
            <person name="Barry K."/>
            <person name="Detter J.C."/>
            <person name="Glavina del Rio T."/>
            <person name="Hammon N."/>
            <person name="Israni S."/>
            <person name="Dalin E."/>
            <person name="Tice H."/>
            <person name="Pitluck S."/>
            <person name="Thompson L.S."/>
            <person name="Brettin T."/>
            <person name="Bruce D."/>
            <person name="Han C."/>
            <person name="Tapia R."/>
            <person name="Gilna P."/>
            <person name="Schmutz J."/>
            <person name="Larimer F."/>
            <person name="Land M."/>
            <person name="Hauser L."/>
            <person name="Kyrpides N."/>
            <person name="Mikhailova N."/>
            <person name="Janssen P.H."/>
            <person name="Kuske C.R."/>
            <person name="Richardson P."/>
        </authorList>
    </citation>
    <scope>NUCLEOTIDE SEQUENCE</scope>
    <source>
        <strain evidence="3">Ellin6076</strain>
    </source>
</reference>
<gene>
    <name evidence="3" type="ordered locus">Acid_3989</name>
</gene>
<evidence type="ECO:0000313" key="3">
    <source>
        <dbReference type="EMBL" id="ABJ84956.1"/>
    </source>
</evidence>
<dbReference type="EMBL" id="CP000473">
    <property type="protein sequence ID" value="ABJ84956.1"/>
    <property type="molecule type" value="Genomic_DNA"/>
</dbReference>
<organism evidence="3">
    <name type="scientific">Solibacter usitatus (strain Ellin6076)</name>
    <dbReference type="NCBI Taxonomy" id="234267"/>
    <lineage>
        <taxon>Bacteria</taxon>
        <taxon>Pseudomonadati</taxon>
        <taxon>Acidobacteriota</taxon>
        <taxon>Terriglobia</taxon>
        <taxon>Bryobacterales</taxon>
        <taxon>Solibacteraceae</taxon>
        <taxon>Candidatus Solibacter</taxon>
    </lineage>
</organism>
<proteinExistence type="predicted"/>
<dbReference type="InParanoid" id="Q01ZF9"/>